<evidence type="ECO:0000256" key="1">
    <source>
        <dbReference type="SAM" id="Phobius"/>
    </source>
</evidence>
<dbReference type="AlphaFoldDB" id="A0A846U5Z3"/>
<comment type="caution">
    <text evidence="2">The sequence shown here is derived from an EMBL/GenBank/DDBJ whole genome shotgun (WGS) entry which is preliminary data.</text>
</comment>
<protein>
    <submittedName>
        <fullName evidence="2">Uncharacterized protein</fullName>
    </submittedName>
</protein>
<keyword evidence="3" id="KW-1185">Reference proteome</keyword>
<name>A0A846U5Z3_9MICC</name>
<dbReference type="Proteomes" id="UP000521379">
    <property type="component" value="Unassembled WGS sequence"/>
</dbReference>
<evidence type="ECO:0000313" key="2">
    <source>
        <dbReference type="EMBL" id="NKE10211.1"/>
    </source>
</evidence>
<keyword evidence="1" id="KW-1133">Transmembrane helix</keyword>
<keyword evidence="1" id="KW-0812">Transmembrane</keyword>
<gene>
    <name evidence="2" type="ORF">GTW58_09765</name>
</gene>
<evidence type="ECO:0000313" key="3">
    <source>
        <dbReference type="Proteomes" id="UP000521379"/>
    </source>
</evidence>
<proteinExistence type="predicted"/>
<dbReference type="EMBL" id="JAAVUN010000018">
    <property type="protein sequence ID" value="NKE10211.1"/>
    <property type="molecule type" value="Genomic_DNA"/>
</dbReference>
<dbReference type="RefSeq" id="WP_157980517.1">
    <property type="nucleotide sequence ID" value="NZ_JAAVUN010000018.1"/>
</dbReference>
<reference evidence="2 3" key="1">
    <citation type="submission" date="2020-02" db="EMBL/GenBank/DDBJ databases">
        <authorList>
            <person name="Sun Q."/>
        </authorList>
    </citation>
    <scope>NUCLEOTIDE SEQUENCE [LARGE SCALE GENOMIC DNA]</scope>
    <source>
        <strain evidence="2 3">YIM 13062</strain>
    </source>
</reference>
<accession>A0A846U5Z3</accession>
<organism evidence="2 3">
    <name type="scientific">Kocuria subflava</name>
    <dbReference type="NCBI Taxonomy" id="1736139"/>
    <lineage>
        <taxon>Bacteria</taxon>
        <taxon>Bacillati</taxon>
        <taxon>Actinomycetota</taxon>
        <taxon>Actinomycetes</taxon>
        <taxon>Micrococcales</taxon>
        <taxon>Micrococcaceae</taxon>
        <taxon>Kocuria</taxon>
    </lineage>
</organism>
<keyword evidence="1" id="KW-0472">Membrane</keyword>
<feature type="transmembrane region" description="Helical" evidence="1">
    <location>
        <begin position="12"/>
        <end position="32"/>
    </location>
</feature>
<sequence>MITAGLGYRTPSLVGAAMALLGAAILLFAFRLEDNKPASTRSGHSR</sequence>